<sequence>MGRAVAKWWHHTELPFNAANSPYYKTAIQEVQRAGLHVARATTERGEYELDEEADDPEDPPRPNTFLIRAVAEATTEEEGDRGNVGQPYSPQFQANPEVEVNLFGDIELEHVERTIGGGHGHDDDDDFERLMEGLPRTRSLREAPSQSRRRDGSSSDGGGGGGGDTPQGGGGGDSGQGGGDGDSGQGGGGGGIAFTEEQFFRDATQDTSHGVSL</sequence>
<dbReference type="Proteomes" id="UP000652761">
    <property type="component" value="Unassembled WGS sequence"/>
</dbReference>
<keyword evidence="3" id="KW-1185">Reference proteome</keyword>
<feature type="region of interest" description="Disordered" evidence="1">
    <location>
        <begin position="135"/>
        <end position="214"/>
    </location>
</feature>
<comment type="caution">
    <text evidence="2">The sequence shown here is derived from an EMBL/GenBank/DDBJ whole genome shotgun (WGS) entry which is preliminary data.</text>
</comment>
<feature type="region of interest" description="Disordered" evidence="1">
    <location>
        <begin position="44"/>
        <end position="94"/>
    </location>
</feature>
<feature type="compositionally biased region" description="Gly residues" evidence="1">
    <location>
        <begin position="156"/>
        <end position="193"/>
    </location>
</feature>
<evidence type="ECO:0000313" key="3">
    <source>
        <dbReference type="Proteomes" id="UP000652761"/>
    </source>
</evidence>
<proteinExistence type="predicted"/>
<evidence type="ECO:0000313" key="2">
    <source>
        <dbReference type="EMBL" id="MQL78663.1"/>
    </source>
</evidence>
<feature type="compositionally biased region" description="Acidic residues" evidence="1">
    <location>
        <begin position="49"/>
        <end position="58"/>
    </location>
</feature>
<dbReference type="EMBL" id="NMUH01000412">
    <property type="protein sequence ID" value="MQL78663.1"/>
    <property type="molecule type" value="Genomic_DNA"/>
</dbReference>
<dbReference type="AlphaFoldDB" id="A0A843UBL9"/>
<protein>
    <submittedName>
        <fullName evidence="2">Uncharacterized protein</fullName>
    </submittedName>
</protein>
<dbReference type="OrthoDB" id="692459at2759"/>
<name>A0A843UBL9_COLES</name>
<reference evidence="2" key="1">
    <citation type="submission" date="2017-07" db="EMBL/GenBank/DDBJ databases">
        <title>Taro Niue Genome Assembly and Annotation.</title>
        <authorList>
            <person name="Atibalentja N."/>
            <person name="Keating K."/>
            <person name="Fields C.J."/>
        </authorList>
    </citation>
    <scope>NUCLEOTIDE SEQUENCE</scope>
    <source>
        <strain evidence="2">Niue_2</strain>
        <tissue evidence="2">Leaf</tissue>
    </source>
</reference>
<gene>
    <name evidence="2" type="ORF">Taro_011089</name>
</gene>
<evidence type="ECO:0000256" key="1">
    <source>
        <dbReference type="SAM" id="MobiDB-lite"/>
    </source>
</evidence>
<accession>A0A843UBL9</accession>
<organism evidence="2 3">
    <name type="scientific">Colocasia esculenta</name>
    <name type="common">Wild taro</name>
    <name type="synonym">Arum esculentum</name>
    <dbReference type="NCBI Taxonomy" id="4460"/>
    <lineage>
        <taxon>Eukaryota</taxon>
        <taxon>Viridiplantae</taxon>
        <taxon>Streptophyta</taxon>
        <taxon>Embryophyta</taxon>
        <taxon>Tracheophyta</taxon>
        <taxon>Spermatophyta</taxon>
        <taxon>Magnoliopsida</taxon>
        <taxon>Liliopsida</taxon>
        <taxon>Araceae</taxon>
        <taxon>Aroideae</taxon>
        <taxon>Colocasieae</taxon>
        <taxon>Colocasia</taxon>
    </lineage>
</organism>